<dbReference type="SMART" id="SM00955">
    <property type="entry name" value="RNB"/>
    <property type="match status" value="1"/>
</dbReference>
<organism evidence="4 5">
    <name type="scientific">Heterodera schachtii</name>
    <name type="common">Sugarbeet cyst nematode worm</name>
    <name type="synonym">Tylenchus schachtii</name>
    <dbReference type="NCBI Taxonomy" id="97005"/>
    <lineage>
        <taxon>Eukaryota</taxon>
        <taxon>Metazoa</taxon>
        <taxon>Ecdysozoa</taxon>
        <taxon>Nematoda</taxon>
        <taxon>Chromadorea</taxon>
        <taxon>Rhabditida</taxon>
        <taxon>Tylenchina</taxon>
        <taxon>Tylenchomorpha</taxon>
        <taxon>Tylenchoidea</taxon>
        <taxon>Heteroderidae</taxon>
        <taxon>Heteroderinae</taxon>
        <taxon>Heterodera</taxon>
    </lineage>
</organism>
<dbReference type="PANTHER" id="PTHR23355">
    <property type="entry name" value="RIBONUCLEASE"/>
    <property type="match status" value="1"/>
</dbReference>
<dbReference type="Gene3D" id="2.40.50.140">
    <property type="entry name" value="Nucleic acid-binding proteins"/>
    <property type="match status" value="1"/>
</dbReference>
<reference evidence="4 5" key="1">
    <citation type="submission" date="2024-10" db="EMBL/GenBank/DDBJ databases">
        <authorList>
            <person name="Kim D."/>
        </authorList>
    </citation>
    <scope>NUCLEOTIDE SEQUENCE [LARGE SCALE GENOMIC DNA]</scope>
    <source>
        <strain evidence="4">Taebaek</strain>
    </source>
</reference>
<dbReference type="Pfam" id="PF17877">
    <property type="entry name" value="Dis3l2_C_term"/>
    <property type="match status" value="1"/>
</dbReference>
<dbReference type="SUPFAM" id="SSF50249">
    <property type="entry name" value="Nucleic acid-binding proteins"/>
    <property type="match status" value="2"/>
</dbReference>
<proteinExistence type="inferred from homology"/>
<feature type="region of interest" description="Disordered" evidence="2">
    <location>
        <begin position="95"/>
        <end position="154"/>
    </location>
</feature>
<feature type="compositionally biased region" description="Acidic residues" evidence="2">
    <location>
        <begin position="809"/>
        <end position="828"/>
    </location>
</feature>
<evidence type="ECO:0000313" key="5">
    <source>
        <dbReference type="Proteomes" id="UP001620645"/>
    </source>
</evidence>
<dbReference type="Gene3D" id="2.40.50.690">
    <property type="match status" value="1"/>
</dbReference>
<dbReference type="Gene3D" id="2.40.50.700">
    <property type="match status" value="1"/>
</dbReference>
<dbReference type="Pfam" id="PF00773">
    <property type="entry name" value="RNB"/>
    <property type="match status" value="1"/>
</dbReference>
<feature type="compositionally biased region" description="Low complexity" evidence="2">
    <location>
        <begin position="101"/>
        <end position="113"/>
    </location>
</feature>
<evidence type="ECO:0000256" key="1">
    <source>
        <dbReference type="RuleBase" id="RU003901"/>
    </source>
</evidence>
<dbReference type="InterPro" id="IPR012340">
    <property type="entry name" value="NA-bd_OB-fold"/>
</dbReference>
<evidence type="ECO:0000259" key="3">
    <source>
        <dbReference type="SMART" id="SM00955"/>
    </source>
</evidence>
<dbReference type="Proteomes" id="UP001620645">
    <property type="component" value="Unassembled WGS sequence"/>
</dbReference>
<feature type="compositionally biased region" description="Polar residues" evidence="2">
    <location>
        <begin position="114"/>
        <end position="148"/>
    </location>
</feature>
<sequence length="913" mass="103055">MKATPFKEYLSDDEVQAELLAQTLTKGVLRVNQRNFEQCFVDNPDGEEFVDLLILGAEDRNRALHGDLVAVRVKPKECWFLHDLHCKRHSVKCVPRPSPSVPSVVVVEGSSPPQTAATSKSNENHAQQSPNKAKTATHCQQPKQQSLPQPFKSLPNHRRVADLCEKSLRSVGDNLFTKTAEVVAIVEQRASRKMVGHIKPMKDSCGKSNVKFILFSPTDSRIPRLLIPSNNAPMGFYDRPQDFERFIYLAELVQWRVDSRLAVGKLLDKLGLAGDIEAEHKGLLLVNGVDLRDYDEHPELTECLPLPDNPGEWRIDPEELDRRRDFRGDVVFTIDPSSARDLDDALHIKPITREDGTECWEVGVHIADVSYFLQKGTELDDWACKRGTSVYLVHQVIPMLPRILCEELCSLNPGVDRLTFSVVWHMDKDANILETEFCRSVIRSCAKLAYEHAQDIIDNPKKQFAIAEMPPIHCDRKIRDIKQAVRNLDLIARKLKTKRFGKGALKLELPKLRFDVEKSSTGIWQPRGIRLDERKGANFLVEEFMLLANMCVARKIHAFFNKSALLRRHPPPKKREMKNLVDKCALLGIKINSISSKTLADSLNVYEHREEYRYGVIPALNQMLMKCMHLAQYFCTGLVESEREFRHYALSVDFYTHFTSPIRRYPDVVVHRLLAACLGYAASPDYSTEQVDKIAGRANSTKTGAKVCSELSGEIFFGAIVRGSEGHFEALGIVMGIYDGCFDVLLLKYAIIKRVYLKRQKAVVRIYYGKLDREGPLTLVLLLANDNDGTETDSGKNKGGDATEAMENGNEDQADNDEEEEEEDRMEVDELPAEIGDQEGAVIAPDGAEDAQLDVPTWVSSTGAEQRQTVRMMSIVSVRLVPVKNTVKYEVNLVPTPDSRPLNWQDAKEHMEG</sequence>
<comment type="similarity">
    <text evidence="1">Belongs to the RNR ribonuclease family.</text>
</comment>
<gene>
    <name evidence="4" type="ORF">niasHS_014498</name>
</gene>
<dbReference type="AlphaFoldDB" id="A0ABD2IBH8"/>
<dbReference type="InterPro" id="IPR041505">
    <property type="entry name" value="Dis3_CSD2"/>
</dbReference>
<keyword evidence="5" id="KW-1185">Reference proteome</keyword>
<evidence type="ECO:0000313" key="4">
    <source>
        <dbReference type="EMBL" id="KAL3075332.1"/>
    </source>
</evidence>
<feature type="domain" description="RNB" evidence="3">
    <location>
        <begin position="323"/>
        <end position="680"/>
    </location>
</feature>
<name>A0ABD2IBH8_HETSC</name>
<accession>A0ABD2IBH8</accession>
<dbReference type="InterPro" id="IPR050180">
    <property type="entry name" value="RNR_Ribonuclease"/>
</dbReference>
<dbReference type="InterPro" id="IPR022966">
    <property type="entry name" value="RNase_II/R_CS"/>
</dbReference>
<dbReference type="InterPro" id="IPR001900">
    <property type="entry name" value="RNase_II/R"/>
</dbReference>
<dbReference type="Pfam" id="PF17849">
    <property type="entry name" value="OB_Dis3"/>
    <property type="match status" value="1"/>
</dbReference>
<protein>
    <recommendedName>
        <fullName evidence="3">RNB domain-containing protein</fullName>
    </recommendedName>
</protein>
<evidence type="ECO:0000256" key="2">
    <source>
        <dbReference type="SAM" id="MobiDB-lite"/>
    </source>
</evidence>
<feature type="region of interest" description="Disordered" evidence="2">
    <location>
        <begin position="788"/>
        <end position="828"/>
    </location>
</feature>
<comment type="caution">
    <text evidence="4">The sequence shown here is derived from an EMBL/GenBank/DDBJ whole genome shotgun (WGS) entry which is preliminary data.</text>
</comment>
<dbReference type="EMBL" id="JBICCN010000353">
    <property type="protein sequence ID" value="KAL3075332.1"/>
    <property type="molecule type" value="Genomic_DNA"/>
</dbReference>
<dbReference type="PANTHER" id="PTHR23355:SF9">
    <property type="entry name" value="DIS3-LIKE EXONUCLEASE 2"/>
    <property type="match status" value="1"/>
</dbReference>
<dbReference type="PROSITE" id="PS01175">
    <property type="entry name" value="RIBONUCLEASE_II"/>
    <property type="match status" value="1"/>
</dbReference>
<dbReference type="InterPro" id="IPR041093">
    <property type="entry name" value="Dis3l2-like_C"/>
</dbReference>